<protein>
    <submittedName>
        <fullName evidence="1">Oidioi.mRNA.OKI2018_I69.chr1.g2641.t1.cds</fullName>
    </submittedName>
</protein>
<reference evidence="1 2" key="1">
    <citation type="submission" date="2021-04" db="EMBL/GenBank/DDBJ databases">
        <authorList>
            <person name="Bliznina A."/>
        </authorList>
    </citation>
    <scope>NUCLEOTIDE SEQUENCE [LARGE SCALE GENOMIC DNA]</scope>
</reference>
<name>A0ABN7SV90_OIKDI</name>
<dbReference type="Proteomes" id="UP001158576">
    <property type="component" value="Chromosome 1"/>
</dbReference>
<sequence>MTLEDKMQLKGVLYIFGGYPSNLKILQLESGCTFRKLPTSLPLPFESYYGSTESIRDKVFLCFGGGGSTRNCATWDGSRATVLEAETHETLDSGTLSRFKLNTVKGGSYSSSTTTEILQANSWYQFETSSHPVGHEDG</sequence>
<gene>
    <name evidence="1" type="ORF">OKIOD_LOCUS11406</name>
</gene>
<evidence type="ECO:0000313" key="2">
    <source>
        <dbReference type="Proteomes" id="UP001158576"/>
    </source>
</evidence>
<evidence type="ECO:0000313" key="1">
    <source>
        <dbReference type="EMBL" id="CAG5106011.1"/>
    </source>
</evidence>
<dbReference type="SUPFAM" id="SSF50965">
    <property type="entry name" value="Galactose oxidase, central domain"/>
    <property type="match status" value="1"/>
</dbReference>
<organism evidence="1 2">
    <name type="scientific">Oikopleura dioica</name>
    <name type="common">Tunicate</name>
    <dbReference type="NCBI Taxonomy" id="34765"/>
    <lineage>
        <taxon>Eukaryota</taxon>
        <taxon>Metazoa</taxon>
        <taxon>Chordata</taxon>
        <taxon>Tunicata</taxon>
        <taxon>Appendicularia</taxon>
        <taxon>Copelata</taxon>
        <taxon>Oikopleuridae</taxon>
        <taxon>Oikopleura</taxon>
    </lineage>
</organism>
<accession>A0ABN7SV90</accession>
<dbReference type="InterPro" id="IPR011043">
    <property type="entry name" value="Gal_Oxase/kelch_b-propeller"/>
</dbReference>
<dbReference type="EMBL" id="OU015566">
    <property type="protein sequence ID" value="CAG5106011.1"/>
    <property type="molecule type" value="Genomic_DNA"/>
</dbReference>
<proteinExistence type="predicted"/>
<keyword evidence="2" id="KW-1185">Reference proteome</keyword>